<dbReference type="EMBL" id="FNBT01000001">
    <property type="protein sequence ID" value="SDF06920.1"/>
    <property type="molecule type" value="Genomic_DNA"/>
</dbReference>
<proteinExistence type="predicted"/>
<evidence type="ECO:0000313" key="2">
    <source>
        <dbReference type="Proteomes" id="UP000199406"/>
    </source>
</evidence>
<organism evidence="1 2">
    <name type="scientific">Blastococcus aurantiacus</name>
    <dbReference type="NCBI Taxonomy" id="1550231"/>
    <lineage>
        <taxon>Bacteria</taxon>
        <taxon>Bacillati</taxon>
        <taxon>Actinomycetota</taxon>
        <taxon>Actinomycetes</taxon>
        <taxon>Geodermatophilales</taxon>
        <taxon>Geodermatophilaceae</taxon>
        <taxon>Blastococcus</taxon>
    </lineage>
</organism>
<evidence type="ECO:0000313" key="1">
    <source>
        <dbReference type="EMBL" id="SDF06920.1"/>
    </source>
</evidence>
<gene>
    <name evidence="1" type="ORF">SAMN05660662_0967</name>
</gene>
<keyword evidence="2" id="KW-1185">Reference proteome</keyword>
<name>A0A1G7I2E4_9ACTN</name>
<accession>A0A1G7I2E4</accession>
<sequence length="109" mass="12294">MLFESLSSIENRTVGHEKSHRCYGFRELVDFSPERFVGLLYVQTSLQIHESPLHPSTGLHDVHQRGVLFLPNALPLITLVLVLLAPPAERLLHSDAAERSAPTYQRIDP</sequence>
<dbReference type="Proteomes" id="UP000199406">
    <property type="component" value="Unassembled WGS sequence"/>
</dbReference>
<protein>
    <submittedName>
        <fullName evidence="1">Uncharacterized protein</fullName>
    </submittedName>
</protein>
<dbReference type="AlphaFoldDB" id="A0A1G7I2E4"/>
<dbReference type="RefSeq" id="WP_091763901.1">
    <property type="nucleotide sequence ID" value="NZ_FNBT01000001.1"/>
</dbReference>
<reference evidence="2" key="1">
    <citation type="submission" date="2016-10" db="EMBL/GenBank/DDBJ databases">
        <authorList>
            <person name="Varghese N."/>
            <person name="Submissions S."/>
        </authorList>
    </citation>
    <scope>NUCLEOTIDE SEQUENCE [LARGE SCALE GENOMIC DNA]</scope>
    <source>
        <strain evidence="2">DSM 44268</strain>
    </source>
</reference>